<sequence>MGKKTQPDYGLPVSRCPDNTAFKQQRLPAWKPLLTAESVLSSFFIIGLFCLGVGISWVIATKNVKEIRINYSDYCSECTKLRENSSNSEKLCSCTINFSVQDDIKGDVFLYYGLSNFFQNHRRYAISRFDAQLLGRNVTNAESIQKLSYCAPFSVYNNGTPMAPCGAIANSMFNDTISLFYHTDGSTKLPVPLLNTGNTWWSDKNVKFSNPKPKDNLIQAFAGSARPPYWQKPAYELDPYDPNNNAYINDDFINWMRVAALPSFRKLYRRISRVQTFSDGLPAGNYTYVIEYNFPVSKFGGRKHVILSTLSWCGGNNMFLGIAYTVTGAAIILTAFVMLALHLKTRPKKKNPFSYR</sequence>
<dbReference type="PIRSF" id="PIRSF015840">
    <property type="entry name" value="DUF284_TM_euk"/>
    <property type="match status" value="1"/>
</dbReference>
<keyword evidence="4 8" id="KW-1133">Transmembrane helix</keyword>
<protein>
    <recommendedName>
        <fullName evidence="7">Cell cycle control protein</fullName>
    </recommendedName>
</protein>
<name>A0AAV3ASN9_PYXAD</name>
<dbReference type="AlphaFoldDB" id="A0AAV3ASN9"/>
<keyword evidence="5 7" id="KW-0472">Membrane</keyword>
<dbReference type="Proteomes" id="UP001181693">
    <property type="component" value="Unassembled WGS sequence"/>
</dbReference>
<evidence type="ECO:0000256" key="7">
    <source>
        <dbReference type="PIRNR" id="PIRNR015840"/>
    </source>
</evidence>
<dbReference type="GO" id="GO:0005794">
    <property type="term" value="C:Golgi apparatus"/>
    <property type="evidence" value="ECO:0007669"/>
    <property type="project" value="TreeGrafter"/>
</dbReference>
<proteinExistence type="inferred from homology"/>
<keyword evidence="6" id="KW-0325">Glycoprotein</keyword>
<comment type="similarity">
    <text evidence="2 7">Belongs to the CDC50/LEM3 family.</text>
</comment>
<dbReference type="EMBL" id="DYDO01000001">
    <property type="protein sequence ID" value="DBA34396.1"/>
    <property type="molecule type" value="Genomic_DNA"/>
</dbReference>
<evidence type="ECO:0000313" key="9">
    <source>
        <dbReference type="EMBL" id="DBA34396.1"/>
    </source>
</evidence>
<evidence type="ECO:0000256" key="2">
    <source>
        <dbReference type="ARBA" id="ARBA00009457"/>
    </source>
</evidence>
<evidence type="ECO:0000256" key="3">
    <source>
        <dbReference type="ARBA" id="ARBA00022692"/>
    </source>
</evidence>
<feature type="transmembrane region" description="Helical" evidence="8">
    <location>
        <begin position="318"/>
        <end position="341"/>
    </location>
</feature>
<keyword evidence="10" id="KW-1185">Reference proteome</keyword>
<dbReference type="PANTHER" id="PTHR10926">
    <property type="entry name" value="CELL CYCLE CONTROL PROTEIN 50"/>
    <property type="match status" value="1"/>
</dbReference>
<gene>
    <name evidence="9" type="ORF">GDO54_001955</name>
</gene>
<comment type="subcellular location">
    <subcellularLocation>
        <location evidence="1">Membrane</location>
    </subcellularLocation>
</comment>
<dbReference type="GO" id="GO:0045332">
    <property type="term" value="P:phospholipid translocation"/>
    <property type="evidence" value="ECO:0007669"/>
    <property type="project" value="TreeGrafter"/>
</dbReference>
<evidence type="ECO:0000256" key="4">
    <source>
        <dbReference type="ARBA" id="ARBA00022989"/>
    </source>
</evidence>
<dbReference type="GO" id="GO:0005886">
    <property type="term" value="C:plasma membrane"/>
    <property type="evidence" value="ECO:0007669"/>
    <property type="project" value="TreeGrafter"/>
</dbReference>
<evidence type="ECO:0000256" key="6">
    <source>
        <dbReference type="ARBA" id="ARBA00023180"/>
    </source>
</evidence>
<evidence type="ECO:0000256" key="1">
    <source>
        <dbReference type="ARBA" id="ARBA00004370"/>
    </source>
</evidence>
<dbReference type="PANTHER" id="PTHR10926:SF1">
    <property type="entry name" value="CELL CYCLE CONTROL PROTEIN 50C"/>
    <property type="match status" value="1"/>
</dbReference>
<dbReference type="InterPro" id="IPR005045">
    <property type="entry name" value="CDC50/LEM3_fam"/>
</dbReference>
<dbReference type="GO" id="GO:0005783">
    <property type="term" value="C:endoplasmic reticulum"/>
    <property type="evidence" value="ECO:0007669"/>
    <property type="project" value="TreeGrafter"/>
</dbReference>
<reference evidence="9" key="1">
    <citation type="thesis" date="2020" institute="ProQuest LLC" country="789 East Eisenhower Parkway, Ann Arbor, MI, USA">
        <title>Comparative Genomics and Chromosome Evolution.</title>
        <authorList>
            <person name="Mudd A.B."/>
        </authorList>
    </citation>
    <scope>NUCLEOTIDE SEQUENCE</scope>
    <source>
        <strain evidence="9">1538</strain>
        <tissue evidence="9">Blood</tissue>
    </source>
</reference>
<organism evidence="9 10">
    <name type="scientific">Pyxicephalus adspersus</name>
    <name type="common">African bullfrog</name>
    <dbReference type="NCBI Taxonomy" id="30357"/>
    <lineage>
        <taxon>Eukaryota</taxon>
        <taxon>Metazoa</taxon>
        <taxon>Chordata</taxon>
        <taxon>Craniata</taxon>
        <taxon>Vertebrata</taxon>
        <taxon>Euteleostomi</taxon>
        <taxon>Amphibia</taxon>
        <taxon>Batrachia</taxon>
        <taxon>Anura</taxon>
        <taxon>Neobatrachia</taxon>
        <taxon>Ranoidea</taxon>
        <taxon>Pyxicephalidae</taxon>
        <taxon>Pyxicephalinae</taxon>
        <taxon>Pyxicephalus</taxon>
    </lineage>
</organism>
<comment type="caution">
    <text evidence="9">The sequence shown here is derived from an EMBL/GenBank/DDBJ whole genome shotgun (WGS) entry which is preliminary data.</text>
</comment>
<accession>A0AAV3ASN9</accession>
<evidence type="ECO:0000256" key="8">
    <source>
        <dbReference type="SAM" id="Phobius"/>
    </source>
</evidence>
<dbReference type="Pfam" id="PF03381">
    <property type="entry name" value="CDC50"/>
    <property type="match status" value="1"/>
</dbReference>
<feature type="transmembrane region" description="Helical" evidence="8">
    <location>
        <begin position="33"/>
        <end position="60"/>
    </location>
</feature>
<evidence type="ECO:0000256" key="5">
    <source>
        <dbReference type="ARBA" id="ARBA00023136"/>
    </source>
</evidence>
<keyword evidence="3 8" id="KW-0812">Transmembrane</keyword>
<evidence type="ECO:0000313" key="10">
    <source>
        <dbReference type="Proteomes" id="UP001181693"/>
    </source>
</evidence>